<reference evidence="5 6" key="1">
    <citation type="submission" date="2021-04" db="EMBL/GenBank/DDBJ databases">
        <title>Ruania sp. nov., isolated from sandy soil of mangrove forest.</title>
        <authorList>
            <person name="Ge X."/>
            <person name="Huang R."/>
            <person name="Liu W."/>
        </authorList>
    </citation>
    <scope>NUCLEOTIDE SEQUENCE [LARGE SCALE GENOMIC DNA]</scope>
    <source>
        <strain evidence="5 6">N2-46</strain>
    </source>
</reference>
<dbReference type="SUPFAM" id="SSF52540">
    <property type="entry name" value="P-loop containing nucleoside triphosphate hydrolases"/>
    <property type="match status" value="1"/>
</dbReference>
<keyword evidence="3" id="KW-0812">Transmembrane</keyword>
<gene>
    <name evidence="5" type="ORF">KCQ71_20830</name>
</gene>
<evidence type="ECO:0000313" key="6">
    <source>
        <dbReference type="Proteomes" id="UP000826651"/>
    </source>
</evidence>
<dbReference type="RefSeq" id="WP_223409654.1">
    <property type="nucleotide sequence ID" value="NZ_JAGSHT010000020.1"/>
</dbReference>
<dbReference type="PROSITE" id="PS50893">
    <property type="entry name" value="ABC_TRANSPORTER_2"/>
    <property type="match status" value="1"/>
</dbReference>
<dbReference type="SMART" id="SM00382">
    <property type="entry name" value="AAA"/>
    <property type="match status" value="1"/>
</dbReference>
<dbReference type="InterPro" id="IPR003593">
    <property type="entry name" value="AAA+_ATPase"/>
</dbReference>
<feature type="transmembrane region" description="Helical" evidence="3">
    <location>
        <begin position="170"/>
        <end position="193"/>
    </location>
</feature>
<dbReference type="PANTHER" id="PTHR43394:SF1">
    <property type="entry name" value="ATP-BINDING CASSETTE SUB-FAMILY B MEMBER 10, MITOCHONDRIAL"/>
    <property type="match status" value="1"/>
</dbReference>
<feature type="domain" description="ABC transporter" evidence="4">
    <location>
        <begin position="361"/>
        <end position="595"/>
    </location>
</feature>
<keyword evidence="3" id="KW-0472">Membrane</keyword>
<dbReference type="PROSITE" id="PS00211">
    <property type="entry name" value="ABC_TRANSPORTER_1"/>
    <property type="match status" value="1"/>
</dbReference>
<dbReference type="Pfam" id="PF00005">
    <property type="entry name" value="ABC_tran"/>
    <property type="match status" value="1"/>
</dbReference>
<evidence type="ECO:0000256" key="1">
    <source>
        <dbReference type="ARBA" id="ARBA00022741"/>
    </source>
</evidence>
<dbReference type="PANTHER" id="PTHR43394">
    <property type="entry name" value="ATP-DEPENDENT PERMEASE MDL1, MITOCHONDRIAL"/>
    <property type="match status" value="1"/>
</dbReference>
<dbReference type="InterPro" id="IPR003439">
    <property type="entry name" value="ABC_transporter-like_ATP-bd"/>
</dbReference>
<name>A0ABS7SE27_9MICO</name>
<organism evidence="5 6">
    <name type="scientific">Occultella gossypii</name>
    <dbReference type="NCBI Taxonomy" id="2800820"/>
    <lineage>
        <taxon>Bacteria</taxon>
        <taxon>Bacillati</taxon>
        <taxon>Actinomycetota</taxon>
        <taxon>Actinomycetes</taxon>
        <taxon>Micrococcales</taxon>
        <taxon>Ruaniaceae</taxon>
        <taxon>Occultella</taxon>
    </lineage>
</organism>
<evidence type="ECO:0000313" key="5">
    <source>
        <dbReference type="EMBL" id="MBZ2198606.1"/>
    </source>
</evidence>
<dbReference type="InterPro" id="IPR017871">
    <property type="entry name" value="ABC_transporter-like_CS"/>
</dbReference>
<dbReference type="EMBL" id="JAGSHT010000020">
    <property type="protein sequence ID" value="MBZ2198606.1"/>
    <property type="molecule type" value="Genomic_DNA"/>
</dbReference>
<dbReference type="Gene3D" id="3.40.50.300">
    <property type="entry name" value="P-loop containing nucleotide triphosphate hydrolases"/>
    <property type="match status" value="1"/>
</dbReference>
<dbReference type="InterPro" id="IPR039421">
    <property type="entry name" value="Type_1_exporter"/>
</dbReference>
<feature type="transmembrane region" description="Helical" evidence="3">
    <location>
        <begin position="147"/>
        <end position="164"/>
    </location>
</feature>
<keyword evidence="2 5" id="KW-0067">ATP-binding</keyword>
<keyword evidence="1" id="KW-0547">Nucleotide-binding</keyword>
<keyword evidence="6" id="KW-1185">Reference proteome</keyword>
<dbReference type="GO" id="GO:0005524">
    <property type="term" value="F:ATP binding"/>
    <property type="evidence" value="ECO:0007669"/>
    <property type="project" value="UniProtKB-KW"/>
</dbReference>
<feature type="transmembrane region" description="Helical" evidence="3">
    <location>
        <begin position="65"/>
        <end position="88"/>
    </location>
</feature>
<evidence type="ECO:0000256" key="3">
    <source>
        <dbReference type="SAM" id="Phobius"/>
    </source>
</evidence>
<proteinExistence type="predicted"/>
<evidence type="ECO:0000256" key="2">
    <source>
        <dbReference type="ARBA" id="ARBA00022840"/>
    </source>
</evidence>
<keyword evidence="3" id="KW-1133">Transmembrane helix</keyword>
<protein>
    <submittedName>
        <fullName evidence="5">ATP-binding cassette domain-containing protein</fullName>
    </submittedName>
</protein>
<dbReference type="InterPro" id="IPR027417">
    <property type="entry name" value="P-loop_NTPase"/>
</dbReference>
<evidence type="ECO:0000259" key="4">
    <source>
        <dbReference type="PROSITE" id="PS50893"/>
    </source>
</evidence>
<dbReference type="Proteomes" id="UP000826651">
    <property type="component" value="Unassembled WGS sequence"/>
</dbReference>
<sequence length="605" mass="64116">MTWSLRTLLLRRPPRDLVAERLRLLRVLRMGRGATALLIATLAIGALAPAALALATGQLVAGAEVALAGGSAAAAFPGLIALAVTLLVSQLAQTAREGLSTEVRLRVDGWVRGEVRAAAAARVSLVDLADPDFQNDVNRASDLGQNWRVRSVGAAAVGQVALVARMAGGLAVAVVLAEFSVLLAVSVLVLSLLNRAVLRRQWMHLAGFDDGRAPLRRRTAYWGDLATDPRAAGEVRLFGLGPWVAMRHRRAMVVEQEPLQRERTAVMRQQGIILVLTFAAAALGILPPALAAADGEITTAALVTYLMATIGTLGLSSMGHEAFDIEYGRFTIQALDRMRASEPPASDDRIDGQVGDQGSLIEMRDVGFGYPGQRAPVLSDLNLTLRIGEVVGIVGPNGAGKTTLVKLLAGLLEPTSGTVARPASGPPPAAAVFQELVHYPLSLRDNIALSAPEVPATDADVLAALNLAGGQDFLEKLPAGLDTVLQRDVTGGADLSGGQWQRVAIARAVFAVHAGRILVILDEPTANLDVRAETAFYQDVVRALPTATIVLISHRLSTVRLADRIMLLKGGAISEQGSHDDLVRRDGDYARLFELQAARFRGDDR</sequence>
<accession>A0ABS7SE27</accession>
<comment type="caution">
    <text evidence="5">The sequence shown here is derived from an EMBL/GenBank/DDBJ whole genome shotgun (WGS) entry which is preliminary data.</text>
</comment>
<feature type="transmembrane region" description="Helical" evidence="3">
    <location>
        <begin position="297"/>
        <end position="315"/>
    </location>
</feature>
<feature type="transmembrane region" description="Helical" evidence="3">
    <location>
        <begin position="271"/>
        <end position="291"/>
    </location>
</feature>